<dbReference type="Pfam" id="PF00887">
    <property type="entry name" value="ACBP"/>
    <property type="match status" value="1"/>
</dbReference>
<dbReference type="AlphaFoldDB" id="A0AB40C6U4"/>
<feature type="domain" description="ACB" evidence="4">
    <location>
        <begin position="147"/>
        <end position="237"/>
    </location>
</feature>
<dbReference type="PROSITE" id="PS51228">
    <property type="entry name" value="ACB_2"/>
    <property type="match status" value="1"/>
</dbReference>
<dbReference type="SUPFAM" id="SSF47027">
    <property type="entry name" value="Acyl-CoA binding protein"/>
    <property type="match status" value="1"/>
</dbReference>
<name>A0AB40C6U4_DIOCR</name>
<dbReference type="InterPro" id="IPR035984">
    <property type="entry name" value="Acyl-CoA-binding_sf"/>
</dbReference>
<sequence length="324" mass="35723">MEFLGDLLLSVVVSIAVALLIVVIFAIGDLEHRADDKRAAVVDDLGVDEKLKRCGSESEGEDEIVGEIAVDLFSSCVGDAEVHEFNPEMEIKGLNCARASEVDLEEKSFEVVEGGQMKLEEEEEGEKKKGLMIGVEDDWEGIERSEVVKRFGVACKYSGSADGGMTLSKLGGDVRLRLYGLRKVAIEGPCYQPQPMALKMSARAKWQAWQKLGNMNPEVAMEQYINLLSESIPGWMEQLTRGTANKQDSSDSSGWQSITEKLDVASPLHGKLTSGTDRSPEDCIREYEATVGTEYFGHGMNGVLSFIIQDFQRQFYSTFSPQAQ</sequence>
<dbReference type="Proteomes" id="UP001515500">
    <property type="component" value="Chromosome 11"/>
</dbReference>
<dbReference type="Gene3D" id="1.20.80.10">
    <property type="match status" value="1"/>
</dbReference>
<keyword evidence="2" id="KW-0446">Lipid-binding</keyword>
<keyword evidence="3" id="KW-0472">Membrane</keyword>
<evidence type="ECO:0000256" key="3">
    <source>
        <dbReference type="SAM" id="Phobius"/>
    </source>
</evidence>
<keyword evidence="5" id="KW-1185">Reference proteome</keyword>
<dbReference type="GO" id="GO:0006631">
    <property type="term" value="P:fatty acid metabolic process"/>
    <property type="evidence" value="ECO:0007669"/>
    <property type="project" value="TreeGrafter"/>
</dbReference>
<dbReference type="GeneID" id="120272682"/>
<gene>
    <name evidence="6" type="primary">LOC120272682</name>
</gene>
<organism evidence="5 6">
    <name type="scientific">Dioscorea cayennensis subsp. rotundata</name>
    <name type="common">White Guinea yam</name>
    <name type="synonym">Dioscorea rotundata</name>
    <dbReference type="NCBI Taxonomy" id="55577"/>
    <lineage>
        <taxon>Eukaryota</taxon>
        <taxon>Viridiplantae</taxon>
        <taxon>Streptophyta</taxon>
        <taxon>Embryophyta</taxon>
        <taxon>Tracheophyta</taxon>
        <taxon>Spermatophyta</taxon>
        <taxon>Magnoliopsida</taxon>
        <taxon>Liliopsida</taxon>
        <taxon>Dioscoreales</taxon>
        <taxon>Dioscoreaceae</taxon>
        <taxon>Dioscorea</taxon>
    </lineage>
</organism>
<evidence type="ECO:0000259" key="4">
    <source>
        <dbReference type="PROSITE" id="PS51228"/>
    </source>
</evidence>
<evidence type="ECO:0000313" key="6">
    <source>
        <dbReference type="RefSeq" id="XP_039135491.1"/>
    </source>
</evidence>
<dbReference type="InterPro" id="IPR000582">
    <property type="entry name" value="Acyl-CoA-binding_protein"/>
</dbReference>
<dbReference type="InterPro" id="IPR014352">
    <property type="entry name" value="FERM/acyl-CoA-bd_prot_sf"/>
</dbReference>
<dbReference type="PANTHER" id="PTHR23310">
    <property type="entry name" value="ACYL-COA-BINDING PROTEIN, ACBP"/>
    <property type="match status" value="1"/>
</dbReference>
<dbReference type="GO" id="GO:0000062">
    <property type="term" value="F:fatty-acyl-CoA binding"/>
    <property type="evidence" value="ECO:0007669"/>
    <property type="project" value="InterPro"/>
</dbReference>
<keyword evidence="3" id="KW-0812">Transmembrane</keyword>
<accession>A0AB40C6U4</accession>
<dbReference type="PANTHER" id="PTHR23310:SF105">
    <property type="entry name" value="ACYL-COA-BINDING DOMAIN-CONTAINING PROTEIN 5"/>
    <property type="match status" value="1"/>
</dbReference>
<reference evidence="6" key="1">
    <citation type="submission" date="2025-08" db="UniProtKB">
        <authorList>
            <consortium name="RefSeq"/>
        </authorList>
    </citation>
    <scope>IDENTIFICATION</scope>
</reference>
<protein>
    <submittedName>
        <fullName evidence="6">Acyl-CoA-binding domain-containing protein 3-like</fullName>
    </submittedName>
</protein>
<evidence type="ECO:0000256" key="2">
    <source>
        <dbReference type="ARBA" id="ARBA00023121"/>
    </source>
</evidence>
<dbReference type="RefSeq" id="XP_039135491.1">
    <property type="nucleotide sequence ID" value="XM_039279557.1"/>
</dbReference>
<keyword evidence="3" id="KW-1133">Transmembrane helix</keyword>
<proteinExistence type="inferred from homology"/>
<comment type="similarity">
    <text evidence="1">Belongs to the ACBP family.</text>
</comment>
<evidence type="ECO:0000256" key="1">
    <source>
        <dbReference type="ARBA" id="ARBA00005567"/>
    </source>
</evidence>
<feature type="transmembrane region" description="Helical" evidence="3">
    <location>
        <begin position="7"/>
        <end position="28"/>
    </location>
</feature>
<evidence type="ECO:0000313" key="5">
    <source>
        <dbReference type="Proteomes" id="UP001515500"/>
    </source>
</evidence>